<name>A0A151PCR5_ALLMI</name>
<keyword evidence="2" id="KW-1185">Reference proteome</keyword>
<organism evidence="1 2">
    <name type="scientific">Alligator mississippiensis</name>
    <name type="common">American alligator</name>
    <dbReference type="NCBI Taxonomy" id="8496"/>
    <lineage>
        <taxon>Eukaryota</taxon>
        <taxon>Metazoa</taxon>
        <taxon>Chordata</taxon>
        <taxon>Craniata</taxon>
        <taxon>Vertebrata</taxon>
        <taxon>Euteleostomi</taxon>
        <taxon>Archelosauria</taxon>
        <taxon>Archosauria</taxon>
        <taxon>Crocodylia</taxon>
        <taxon>Alligatoridae</taxon>
        <taxon>Alligatorinae</taxon>
        <taxon>Alligator</taxon>
    </lineage>
</organism>
<dbReference type="EMBL" id="AKHW03000487">
    <property type="protein sequence ID" value="KYO46833.1"/>
    <property type="molecule type" value="Genomic_DNA"/>
</dbReference>
<reference evidence="1 2" key="1">
    <citation type="journal article" date="2012" name="Genome Biol.">
        <title>Sequencing three crocodilian genomes to illuminate the evolution of archosaurs and amniotes.</title>
        <authorList>
            <person name="St John J.A."/>
            <person name="Braun E.L."/>
            <person name="Isberg S.R."/>
            <person name="Miles L.G."/>
            <person name="Chong A.Y."/>
            <person name="Gongora J."/>
            <person name="Dalzell P."/>
            <person name="Moran C."/>
            <person name="Bed'hom B."/>
            <person name="Abzhanov A."/>
            <person name="Burgess S.C."/>
            <person name="Cooksey A.M."/>
            <person name="Castoe T.A."/>
            <person name="Crawford N.G."/>
            <person name="Densmore L.D."/>
            <person name="Drew J.C."/>
            <person name="Edwards S.V."/>
            <person name="Faircloth B.C."/>
            <person name="Fujita M.K."/>
            <person name="Greenwold M.J."/>
            <person name="Hoffmann F.G."/>
            <person name="Howard J.M."/>
            <person name="Iguchi T."/>
            <person name="Janes D.E."/>
            <person name="Khan S.Y."/>
            <person name="Kohno S."/>
            <person name="de Koning A.J."/>
            <person name="Lance S.L."/>
            <person name="McCarthy F.M."/>
            <person name="McCormack J.E."/>
            <person name="Merchant M.E."/>
            <person name="Peterson D.G."/>
            <person name="Pollock D.D."/>
            <person name="Pourmand N."/>
            <person name="Raney B.J."/>
            <person name="Roessler K.A."/>
            <person name="Sanford J.R."/>
            <person name="Sawyer R.H."/>
            <person name="Schmidt C.J."/>
            <person name="Triplett E.W."/>
            <person name="Tuberville T.D."/>
            <person name="Venegas-Anaya M."/>
            <person name="Howard J.T."/>
            <person name="Jarvis E.D."/>
            <person name="Guillette L.J.Jr."/>
            <person name="Glenn T.C."/>
            <person name="Green R.E."/>
            <person name="Ray D.A."/>
        </authorList>
    </citation>
    <scope>NUCLEOTIDE SEQUENCE [LARGE SCALE GENOMIC DNA]</scope>
    <source>
        <strain evidence="1">KSC_2009_1</strain>
    </source>
</reference>
<accession>A0A151PCR5</accession>
<gene>
    <name evidence="1" type="ORF">Y1Q_0014431</name>
</gene>
<evidence type="ECO:0000313" key="2">
    <source>
        <dbReference type="Proteomes" id="UP000050525"/>
    </source>
</evidence>
<evidence type="ECO:0000313" key="1">
    <source>
        <dbReference type="EMBL" id="KYO46833.1"/>
    </source>
</evidence>
<proteinExistence type="predicted"/>
<sequence length="78" mass="8591">MSWMKPSNVIDDYARPLCMHNKKLSTCSLAQAHFPSGACENLCDGVAVAKTKSRTSMEQLCLDTKMESLSLVHFIGNV</sequence>
<comment type="caution">
    <text evidence="1">The sequence shown here is derived from an EMBL/GenBank/DDBJ whole genome shotgun (WGS) entry which is preliminary data.</text>
</comment>
<dbReference type="AlphaFoldDB" id="A0A151PCR5"/>
<protein>
    <submittedName>
        <fullName evidence="1">Uncharacterized protein</fullName>
    </submittedName>
</protein>
<dbReference type="Proteomes" id="UP000050525">
    <property type="component" value="Unassembled WGS sequence"/>
</dbReference>